<dbReference type="PANTHER" id="PTHR47115">
    <property type="entry name" value="COILED-COIL DOMAIN-CONTAINING PROTEIN 183"/>
    <property type="match status" value="1"/>
</dbReference>
<feature type="compositionally biased region" description="Basic and acidic residues" evidence="2">
    <location>
        <begin position="271"/>
        <end position="294"/>
    </location>
</feature>
<dbReference type="KEGG" id="oaa:114808680"/>
<dbReference type="PANTHER" id="PTHR47115:SF1">
    <property type="entry name" value="COILED-COIL DOMAIN-CONTAINING PROTEIN 183"/>
    <property type="match status" value="1"/>
</dbReference>
<evidence type="ECO:0008006" key="5">
    <source>
        <dbReference type="Google" id="ProtNLM"/>
    </source>
</evidence>
<dbReference type="Bgee" id="ENSOANG00000044625">
    <property type="expression patterns" value="Expressed in testis and 7 other cell types or tissues"/>
</dbReference>
<evidence type="ECO:0000256" key="1">
    <source>
        <dbReference type="SAM" id="Coils"/>
    </source>
</evidence>
<protein>
    <recommendedName>
        <fullName evidence="5">Coiled-coil domain containing 151</fullName>
    </recommendedName>
</protein>
<dbReference type="AlphaFoldDB" id="A0A6I8NEG5"/>
<proteinExistence type="predicted"/>
<dbReference type="GeneID" id="114808680"/>
<dbReference type="InterPro" id="IPR043247">
    <property type="entry name" value="CCDC183"/>
</dbReference>
<sequence>MALRGGTQQEEEEESEPGGAEATMKVQGGKDIRDQIQELRAIIRLQEQGRVLHTQSSKQRVNQNKDTVGLLQGSIRQRTREWQMARKHDERSISWAFREEHLLKLATNKTSMESVQQKLQKYIYDRVKVHDALVHLLRRRAAVLEDLQRELLRLRRLEEPSKETELQHQRIRQLENSIEKMEMKCSSAQSIHQMYENSLASLKQELASYPSKLSNMANMVGAYQSALQDMTQMAQETIEITEVTKLDAAKAETALIAEHEAQESQLNAQKKQVDKAWVRDTGDRHRQQSRRDTDFSFLGEDLTKGKNPEPSKSQMEYEAQIISEVEKVKTAVQCSNIWDITGRFQAQKVTEEKLVQQIAECEQKRKELKALLHKLDLERTELKYHQTPSSIRYKQMEEQLKQKLEAEEARRQQASRSVEKNQELMLTVQNGIDNLFMRLCSISVPGEEDVPTDFKDTFKKLEFCQRKLVHLVSVSKDVPPEEVEKVKHVLEKLAQEDKLNRKVPFEDQDTEITETFNYADMEDYYVPTREEIKRQGKNLIEAKLKASKKKPKN</sequence>
<dbReference type="FunCoup" id="A0A6I8NEG5">
    <property type="interactions" value="27"/>
</dbReference>
<reference evidence="3" key="1">
    <citation type="submission" date="2025-08" db="UniProtKB">
        <authorList>
            <consortium name="Ensembl"/>
        </authorList>
    </citation>
    <scope>IDENTIFICATION</scope>
    <source>
        <strain evidence="3">Glennie</strain>
    </source>
</reference>
<name>A0A6I8NEG5_ORNAN</name>
<evidence type="ECO:0000313" key="3">
    <source>
        <dbReference type="Ensembl" id="ENSOANP00000039156.1"/>
    </source>
</evidence>
<evidence type="ECO:0000256" key="2">
    <source>
        <dbReference type="SAM" id="MobiDB-lite"/>
    </source>
</evidence>
<dbReference type="Ensembl" id="ENSOANT00000064630.1">
    <property type="protein sequence ID" value="ENSOANP00000039156.1"/>
    <property type="gene ID" value="ENSOANG00000044625.1"/>
</dbReference>
<feature type="coiled-coil region" evidence="1">
    <location>
        <begin position="164"/>
        <end position="191"/>
    </location>
</feature>
<reference evidence="3" key="2">
    <citation type="submission" date="2025-09" db="UniProtKB">
        <authorList>
            <consortium name="Ensembl"/>
        </authorList>
    </citation>
    <scope>IDENTIFICATION</scope>
    <source>
        <strain evidence="3">Glennie</strain>
    </source>
</reference>
<dbReference type="Proteomes" id="UP000002279">
    <property type="component" value="Unplaced"/>
</dbReference>
<feature type="region of interest" description="Disordered" evidence="2">
    <location>
        <begin position="1"/>
        <end position="29"/>
    </location>
</feature>
<evidence type="ECO:0000313" key="4">
    <source>
        <dbReference type="Proteomes" id="UP000002279"/>
    </source>
</evidence>
<feature type="region of interest" description="Disordered" evidence="2">
    <location>
        <begin position="261"/>
        <end position="313"/>
    </location>
</feature>
<keyword evidence="1" id="KW-0175">Coiled coil</keyword>
<dbReference type="RefSeq" id="XP_028912317.1">
    <property type="nucleotide sequence ID" value="XM_029056484.2"/>
</dbReference>
<accession>A0A6I8NEG5</accession>
<dbReference type="GeneTree" id="ENSGT00940000153116"/>
<organism evidence="3 4">
    <name type="scientific">Ornithorhynchus anatinus</name>
    <name type="common">Duckbill platypus</name>
    <dbReference type="NCBI Taxonomy" id="9258"/>
    <lineage>
        <taxon>Eukaryota</taxon>
        <taxon>Metazoa</taxon>
        <taxon>Chordata</taxon>
        <taxon>Craniata</taxon>
        <taxon>Vertebrata</taxon>
        <taxon>Euteleostomi</taxon>
        <taxon>Mammalia</taxon>
        <taxon>Monotremata</taxon>
        <taxon>Ornithorhynchidae</taxon>
        <taxon>Ornithorhynchus</taxon>
    </lineage>
</organism>
<dbReference type="InParanoid" id="A0A6I8NEG5"/>
<feature type="coiled-coil region" evidence="1">
    <location>
        <begin position="351"/>
        <end position="424"/>
    </location>
</feature>
<gene>
    <name evidence="3" type="primary">LOC114808680</name>
</gene>
<dbReference type="OrthoDB" id="10255247at2759"/>
<dbReference type="OMA" id="RRGAHEW"/>
<keyword evidence="4" id="KW-1185">Reference proteome</keyword>